<feature type="compositionally biased region" description="Polar residues" evidence="1">
    <location>
        <begin position="468"/>
        <end position="502"/>
    </location>
</feature>
<evidence type="ECO:0000313" key="4">
    <source>
        <dbReference type="Proteomes" id="UP000321776"/>
    </source>
</evidence>
<sequence>MNALNYLASLLQSSVIEETQPVRLGGEIDALLEELKARAKSGSGREPVHDHQLDAVRRYWSSQEVPTFRDAYLLSFGLCIPHRPQGECVMEDRPRLQRVLDSVDGYIARTASYRRCYQGLAKSYFTYDVDAPEAAPAGKKNWLTLRDYLHDRNREIRDSRPGPAWVDTAIENRQLFNEAPCAPYVSQLLRGDESHIERICEQLQIGKESWFLRQLVLTQVEGATKLDDDEFVSLLPRLLGLLAHNEVLRDRGTILVLDRYARVPGSPLHPKLRDHAVTWWGNPWLPSNATRWGGVAPAARTMVSDWLKLEFIETFFTKLAEDGLADRRRMEFWKRYVKSIDDIEFALGSTARNSREPDLVALRRKMKGLTRELDASGANNAFIMTMGKLVAVEFSGLGNAFYGYDASRSLPFNTSQTLKLGKDERNSLKRSNRMLWLKHGDGIHGWNRWEDMFEATLRESFQILPSVDTSRSSTRSQAANERTRPTSLGSSRENTRSTQNHTATHESYSHVALKRFAATHGLQIDDRTALGGNLWVRGDEDDGHIGQVLADWGFHVKPGKGWWK</sequence>
<dbReference type="Proteomes" id="UP000321776">
    <property type="component" value="Unassembled WGS sequence"/>
</dbReference>
<comment type="caution">
    <text evidence="3">The sequence shown here is derived from an EMBL/GenBank/DDBJ whole genome shotgun (WGS) entry which is preliminary data.</text>
</comment>
<evidence type="ECO:0000259" key="2">
    <source>
        <dbReference type="Pfam" id="PF15611"/>
    </source>
</evidence>
<proteinExistence type="predicted"/>
<dbReference type="RefSeq" id="WP_147234115.1">
    <property type="nucleotide sequence ID" value="NZ_VOQS01000001.1"/>
</dbReference>
<evidence type="ECO:0000256" key="1">
    <source>
        <dbReference type="SAM" id="MobiDB-lite"/>
    </source>
</evidence>
<dbReference type="AlphaFoldDB" id="A0A5C6VX15"/>
<organism evidence="3 4">
    <name type="scientific">Paraburkholderia azotifigens</name>
    <dbReference type="NCBI Taxonomy" id="2057004"/>
    <lineage>
        <taxon>Bacteria</taxon>
        <taxon>Pseudomonadati</taxon>
        <taxon>Pseudomonadota</taxon>
        <taxon>Betaproteobacteria</taxon>
        <taxon>Burkholderiales</taxon>
        <taxon>Burkholderiaceae</taxon>
        <taxon>Paraburkholderia</taxon>
    </lineage>
</organism>
<accession>A0A5C6VX15</accession>
<dbReference type="EMBL" id="VOQS01000001">
    <property type="protein sequence ID" value="TXC88055.1"/>
    <property type="molecule type" value="Genomic_DNA"/>
</dbReference>
<protein>
    <recommendedName>
        <fullName evidence="2">Zorya protein ZorC EH domain-containing protein</fullName>
    </recommendedName>
</protein>
<evidence type="ECO:0000313" key="3">
    <source>
        <dbReference type="EMBL" id="TXC88055.1"/>
    </source>
</evidence>
<feature type="region of interest" description="Disordered" evidence="1">
    <location>
        <begin position="468"/>
        <end position="505"/>
    </location>
</feature>
<dbReference type="Pfam" id="PF15611">
    <property type="entry name" value="EH_Signature"/>
    <property type="match status" value="1"/>
</dbReference>
<reference evidence="3 4" key="1">
    <citation type="journal article" date="2018" name="Int. J. Syst. Evol. Microbiol.">
        <title>Paraburkholderia azotifigens sp. nov., a nitrogen-fixing bacterium isolated from paddy soil.</title>
        <authorList>
            <person name="Choi G.M."/>
            <person name="Im W.T."/>
        </authorList>
    </citation>
    <scope>NUCLEOTIDE SEQUENCE [LARGE SCALE GENOMIC DNA]</scope>
    <source>
        <strain evidence="3 4">NF 2-5-3</strain>
    </source>
</reference>
<name>A0A5C6VX15_9BURK</name>
<dbReference type="InterPro" id="IPR028943">
    <property type="entry name" value="ZorC_EH_Signature_dom"/>
</dbReference>
<feature type="domain" description="Zorya protein ZorC EH" evidence="2">
    <location>
        <begin position="27"/>
        <end position="449"/>
    </location>
</feature>
<gene>
    <name evidence="3" type="ORF">FRZ40_10955</name>
</gene>